<comment type="caution">
    <text evidence="2">The sequence shown here is derived from an EMBL/GenBank/DDBJ whole genome shotgun (WGS) entry which is preliminary data.</text>
</comment>
<organism evidence="2 3">
    <name type="scientific">Muriicola marianensis</name>
    <dbReference type="NCBI Taxonomy" id="1324801"/>
    <lineage>
        <taxon>Bacteria</taxon>
        <taxon>Pseudomonadati</taxon>
        <taxon>Bacteroidota</taxon>
        <taxon>Flavobacteriia</taxon>
        <taxon>Flavobacteriales</taxon>
        <taxon>Flavobacteriaceae</taxon>
        <taxon>Muriicola</taxon>
    </lineage>
</organism>
<accession>A0ABQ1R8Y7</accession>
<proteinExistence type="predicted"/>
<reference evidence="3" key="1">
    <citation type="journal article" date="2019" name="Int. J. Syst. Evol. Microbiol.">
        <title>The Global Catalogue of Microorganisms (GCM) 10K type strain sequencing project: providing services to taxonomists for standard genome sequencing and annotation.</title>
        <authorList>
            <consortium name="The Broad Institute Genomics Platform"/>
            <consortium name="The Broad Institute Genome Sequencing Center for Infectious Disease"/>
            <person name="Wu L."/>
            <person name="Ma J."/>
        </authorList>
    </citation>
    <scope>NUCLEOTIDE SEQUENCE [LARGE SCALE GENOMIC DNA]</scope>
    <source>
        <strain evidence="3">CGMCC 1.12606</strain>
    </source>
</reference>
<dbReference type="Proteomes" id="UP000625780">
    <property type="component" value="Unassembled WGS sequence"/>
</dbReference>
<keyword evidence="1" id="KW-1133">Transmembrane helix</keyword>
<gene>
    <name evidence="2" type="ORF">GCM10011361_26570</name>
</gene>
<name>A0ABQ1R8Y7_9FLAO</name>
<dbReference type="RefSeq" id="WP_188371254.1">
    <property type="nucleotide sequence ID" value="NZ_BMFH01000002.1"/>
</dbReference>
<evidence type="ECO:0000313" key="2">
    <source>
        <dbReference type="EMBL" id="GGD58889.1"/>
    </source>
</evidence>
<dbReference type="EMBL" id="BMFH01000002">
    <property type="protein sequence ID" value="GGD58889.1"/>
    <property type="molecule type" value="Genomic_DNA"/>
</dbReference>
<evidence type="ECO:0000256" key="1">
    <source>
        <dbReference type="SAM" id="Phobius"/>
    </source>
</evidence>
<evidence type="ECO:0000313" key="3">
    <source>
        <dbReference type="Proteomes" id="UP000625780"/>
    </source>
</evidence>
<keyword evidence="1" id="KW-0472">Membrane</keyword>
<keyword evidence="1" id="KW-0812">Transmembrane</keyword>
<feature type="transmembrane region" description="Helical" evidence="1">
    <location>
        <begin position="76"/>
        <end position="93"/>
    </location>
</feature>
<sequence>MKEIPKKNGFTTPPGYFEGLSERVLNKLEEKDTSALPSKEGFKIPEGYFDGLEEKIQDKTLQRETKVFTLKPFRPFLYAAAAIAVLVVLIIGLEKNNTSTPTFDDLAQAEITQYIESRDLELSSYELAEVLPVSELEIGDFMESSVDQDEILDYLEDSIDDLDELNIETHEEYQ</sequence>
<keyword evidence="3" id="KW-1185">Reference proteome</keyword>
<protein>
    <submittedName>
        <fullName evidence="2">Uncharacterized protein</fullName>
    </submittedName>
</protein>